<name>A0AAD2H2W1_9AGAR</name>
<organism evidence="1 2">
    <name type="scientific">Mycena citricolor</name>
    <dbReference type="NCBI Taxonomy" id="2018698"/>
    <lineage>
        <taxon>Eukaryota</taxon>
        <taxon>Fungi</taxon>
        <taxon>Dikarya</taxon>
        <taxon>Basidiomycota</taxon>
        <taxon>Agaricomycotina</taxon>
        <taxon>Agaricomycetes</taxon>
        <taxon>Agaricomycetidae</taxon>
        <taxon>Agaricales</taxon>
        <taxon>Marasmiineae</taxon>
        <taxon>Mycenaceae</taxon>
        <taxon>Mycena</taxon>
    </lineage>
</organism>
<evidence type="ECO:0000313" key="1">
    <source>
        <dbReference type="EMBL" id="CAK5267078.1"/>
    </source>
</evidence>
<gene>
    <name evidence="1" type="ORF">MYCIT1_LOCUS9295</name>
</gene>
<reference evidence="1" key="1">
    <citation type="submission" date="2023-11" db="EMBL/GenBank/DDBJ databases">
        <authorList>
            <person name="De Vega J J."/>
            <person name="De Vega J J."/>
        </authorList>
    </citation>
    <scope>NUCLEOTIDE SEQUENCE</scope>
</reference>
<protein>
    <submittedName>
        <fullName evidence="1">Uncharacterized protein</fullName>
    </submittedName>
</protein>
<accession>A0AAD2H2W1</accession>
<evidence type="ECO:0000313" key="2">
    <source>
        <dbReference type="Proteomes" id="UP001295794"/>
    </source>
</evidence>
<comment type="caution">
    <text evidence="1">The sequence shown here is derived from an EMBL/GenBank/DDBJ whole genome shotgun (WGS) entry which is preliminary data.</text>
</comment>
<dbReference type="EMBL" id="CAVNYO010000116">
    <property type="protein sequence ID" value="CAK5267078.1"/>
    <property type="molecule type" value="Genomic_DNA"/>
</dbReference>
<dbReference type="Proteomes" id="UP001295794">
    <property type="component" value="Unassembled WGS sequence"/>
</dbReference>
<proteinExistence type="predicted"/>
<keyword evidence="2" id="KW-1185">Reference proteome</keyword>
<dbReference type="AlphaFoldDB" id="A0AAD2H2W1"/>
<sequence>MQSSAKLEQTAPSFCLYKLPPGVSKVDFDAQLNQFMDTMAQLPVVQENWATFELILQNDKLDGCITDLGLPAPQQCAILITHAHSHEHCEKLTSHPSTQDMVAAATASGLFADACVFSADLHTTVHIPEADTRVHAFGVFKTHPEMSIPELHAKLEELMDSIMENVPIARANLVQHSLWFQKTDAVSQHIRNIGFGDPKDDIFVVILETETMEKLIEVIQDETFQEALIEGLKDFPHLLECSIFSADVFPKL</sequence>